<evidence type="ECO:0000313" key="6">
    <source>
        <dbReference type="EMBL" id="CPR13437.1"/>
    </source>
</evidence>
<organism evidence="6 7">
    <name type="scientific">Mycobacterium bohemicum DSM 44277</name>
    <dbReference type="NCBI Taxonomy" id="1236609"/>
    <lineage>
        <taxon>Bacteria</taxon>
        <taxon>Bacillati</taxon>
        <taxon>Actinomycetota</taxon>
        <taxon>Actinomycetes</taxon>
        <taxon>Mycobacteriales</taxon>
        <taxon>Mycobacteriaceae</taxon>
        <taxon>Mycobacterium</taxon>
    </lineage>
</organism>
<dbReference type="Proteomes" id="UP000198875">
    <property type="component" value="Unassembled WGS sequence"/>
</dbReference>
<dbReference type="Pfam" id="PF00106">
    <property type="entry name" value="adh_short"/>
    <property type="match status" value="1"/>
</dbReference>
<dbReference type="InterPro" id="IPR002347">
    <property type="entry name" value="SDR_fam"/>
</dbReference>
<name>A0A0U0WF85_MYCBE</name>
<dbReference type="EMBL" id="CSTD01000007">
    <property type="protein sequence ID" value="CPR13437.1"/>
    <property type="molecule type" value="Genomic_DNA"/>
</dbReference>
<evidence type="ECO:0000256" key="1">
    <source>
        <dbReference type="ARBA" id="ARBA00006484"/>
    </source>
</evidence>
<dbReference type="PRINTS" id="PR00081">
    <property type="entry name" value="GDHRDH"/>
</dbReference>
<proteinExistence type="inferred from homology"/>
<gene>
    <name evidence="6" type="ORF">BN971_04747</name>
</gene>
<dbReference type="RefSeq" id="WP_085179166.1">
    <property type="nucleotide sequence ID" value="NZ_CSTD01000007.1"/>
</dbReference>
<dbReference type="PANTHER" id="PTHR43391:SF14">
    <property type="entry name" value="DEHYDROGENASE_REDUCTASE SDR FAMILY PROTEIN 7-LIKE"/>
    <property type="match status" value="1"/>
</dbReference>
<dbReference type="InterPro" id="IPR057326">
    <property type="entry name" value="KR_dom"/>
</dbReference>
<dbReference type="Gene3D" id="3.40.50.720">
    <property type="entry name" value="NAD(P)-binding Rossmann-like Domain"/>
    <property type="match status" value="1"/>
</dbReference>
<dbReference type="PRINTS" id="PR00080">
    <property type="entry name" value="SDRFAMILY"/>
</dbReference>
<dbReference type="FunFam" id="3.40.50.720:FF:000084">
    <property type="entry name" value="Short-chain dehydrogenase reductase"/>
    <property type="match status" value="1"/>
</dbReference>
<evidence type="ECO:0000259" key="5">
    <source>
        <dbReference type="SMART" id="SM00822"/>
    </source>
</evidence>
<evidence type="ECO:0000256" key="2">
    <source>
        <dbReference type="ARBA" id="ARBA00022857"/>
    </source>
</evidence>
<dbReference type="InterPro" id="IPR020904">
    <property type="entry name" value="Sc_DH/Rdtase_CS"/>
</dbReference>
<sequence>MQRFENAVAIVTGGGMGLGEALCEELGRQGATVVVADVDGAAAHQVAGRLKQTGAPARAVRVDVANDAEVARLIEGAVAEYGRVDYMINNAGIAIGGDSRDLSIQQWRRVLDVDLLGVVYGTVHAYRVMARQGHGHIVNVSSLSGLVPQPGNVPYCTSKHGIVGLSLSLRAEGADLGVKVSVACPGDMRTKIYDNMVVVNMPREQVVTLSRRTHYLMPQMSAEAAARAILRGVGRNSPVIVFPAAVRVIWHLYRRFPSLLHRINIHRMRLLRTLRAVPG</sequence>
<dbReference type="PANTHER" id="PTHR43391">
    <property type="entry name" value="RETINOL DEHYDROGENASE-RELATED"/>
    <property type="match status" value="1"/>
</dbReference>
<feature type="domain" description="Ketoreductase" evidence="5">
    <location>
        <begin position="7"/>
        <end position="188"/>
    </location>
</feature>
<comment type="similarity">
    <text evidence="1 4">Belongs to the short-chain dehydrogenases/reductases (SDR) family.</text>
</comment>
<dbReference type="PROSITE" id="PS00061">
    <property type="entry name" value="ADH_SHORT"/>
    <property type="match status" value="1"/>
</dbReference>
<evidence type="ECO:0000313" key="7">
    <source>
        <dbReference type="Proteomes" id="UP000198875"/>
    </source>
</evidence>
<keyword evidence="3" id="KW-0560">Oxidoreductase</keyword>
<accession>A0A0U0WF85</accession>
<keyword evidence="2" id="KW-0521">NADP</keyword>
<dbReference type="InterPro" id="IPR036291">
    <property type="entry name" value="NAD(P)-bd_dom_sf"/>
</dbReference>
<dbReference type="OrthoDB" id="9775296at2"/>
<evidence type="ECO:0000256" key="3">
    <source>
        <dbReference type="ARBA" id="ARBA00023002"/>
    </source>
</evidence>
<reference evidence="6 7" key="1">
    <citation type="submission" date="2015-03" db="EMBL/GenBank/DDBJ databases">
        <authorList>
            <person name="Murphy D."/>
        </authorList>
    </citation>
    <scope>NUCLEOTIDE SEQUENCE [LARGE SCALE GENOMIC DNA]</scope>
    <source>
        <strain evidence="6 7">DSM 44277</strain>
    </source>
</reference>
<dbReference type="SUPFAM" id="SSF51735">
    <property type="entry name" value="NAD(P)-binding Rossmann-fold domains"/>
    <property type="match status" value="1"/>
</dbReference>
<dbReference type="CDD" id="cd05233">
    <property type="entry name" value="SDR_c"/>
    <property type="match status" value="1"/>
</dbReference>
<dbReference type="GO" id="GO:0016491">
    <property type="term" value="F:oxidoreductase activity"/>
    <property type="evidence" value="ECO:0007669"/>
    <property type="project" value="UniProtKB-KW"/>
</dbReference>
<protein>
    <submittedName>
        <fullName evidence="6">Short-chain alcohol dehydrogenase</fullName>
    </submittedName>
</protein>
<dbReference type="AlphaFoldDB" id="A0A0U0WF85"/>
<dbReference type="SMART" id="SM00822">
    <property type="entry name" value="PKS_KR"/>
    <property type="match status" value="1"/>
</dbReference>
<evidence type="ECO:0000256" key="4">
    <source>
        <dbReference type="RuleBase" id="RU000363"/>
    </source>
</evidence>